<dbReference type="HOGENOM" id="CLU_2721998_0_0_1"/>
<protein>
    <submittedName>
        <fullName evidence="1">Uncharacterized protein</fullName>
    </submittedName>
</protein>
<organism evidence="1 2">
    <name type="scientific">Ceriporiopsis subvermispora (strain B)</name>
    <name type="common">White-rot fungus</name>
    <name type="synonym">Gelatoporia subvermispora</name>
    <dbReference type="NCBI Taxonomy" id="914234"/>
    <lineage>
        <taxon>Eukaryota</taxon>
        <taxon>Fungi</taxon>
        <taxon>Dikarya</taxon>
        <taxon>Basidiomycota</taxon>
        <taxon>Agaricomycotina</taxon>
        <taxon>Agaricomycetes</taxon>
        <taxon>Polyporales</taxon>
        <taxon>Gelatoporiaceae</taxon>
        <taxon>Gelatoporia</taxon>
    </lineage>
</organism>
<evidence type="ECO:0000313" key="1">
    <source>
        <dbReference type="EMBL" id="EMD38458.1"/>
    </source>
</evidence>
<keyword evidence="2" id="KW-1185">Reference proteome</keyword>
<dbReference type="EMBL" id="KB445795">
    <property type="protein sequence ID" value="EMD38458.1"/>
    <property type="molecule type" value="Genomic_DNA"/>
</dbReference>
<evidence type="ECO:0000313" key="2">
    <source>
        <dbReference type="Proteomes" id="UP000016930"/>
    </source>
</evidence>
<accession>M2QN70</accession>
<proteinExistence type="predicted"/>
<dbReference type="AlphaFoldDB" id="M2QN70"/>
<sequence length="72" mass="7839">MCYPCLLTAHAKLQRLWSFIRNSDSSAVASRTSLSTLSVMAAKCTHLSNKGAMPTIYLRQSSSETDLGAMDL</sequence>
<name>M2QN70_CERS8</name>
<dbReference type="Proteomes" id="UP000016930">
    <property type="component" value="Unassembled WGS sequence"/>
</dbReference>
<gene>
    <name evidence="1" type="ORF">CERSUDRAFT_113625</name>
</gene>
<reference evidence="1 2" key="1">
    <citation type="journal article" date="2012" name="Proc. Natl. Acad. Sci. U.S.A.">
        <title>Comparative genomics of Ceriporiopsis subvermispora and Phanerochaete chrysosporium provide insight into selective ligninolysis.</title>
        <authorList>
            <person name="Fernandez-Fueyo E."/>
            <person name="Ruiz-Duenas F.J."/>
            <person name="Ferreira P."/>
            <person name="Floudas D."/>
            <person name="Hibbett D.S."/>
            <person name="Canessa P."/>
            <person name="Larrondo L.F."/>
            <person name="James T.Y."/>
            <person name="Seelenfreund D."/>
            <person name="Lobos S."/>
            <person name="Polanco R."/>
            <person name="Tello M."/>
            <person name="Honda Y."/>
            <person name="Watanabe T."/>
            <person name="Watanabe T."/>
            <person name="Ryu J.S."/>
            <person name="Kubicek C.P."/>
            <person name="Schmoll M."/>
            <person name="Gaskell J."/>
            <person name="Hammel K.E."/>
            <person name="St John F.J."/>
            <person name="Vanden Wymelenberg A."/>
            <person name="Sabat G."/>
            <person name="Splinter BonDurant S."/>
            <person name="Syed K."/>
            <person name="Yadav J.S."/>
            <person name="Doddapaneni H."/>
            <person name="Subramanian V."/>
            <person name="Lavin J.L."/>
            <person name="Oguiza J.A."/>
            <person name="Perez G."/>
            <person name="Pisabarro A.G."/>
            <person name="Ramirez L."/>
            <person name="Santoyo F."/>
            <person name="Master E."/>
            <person name="Coutinho P.M."/>
            <person name="Henrissat B."/>
            <person name="Lombard V."/>
            <person name="Magnuson J.K."/>
            <person name="Kuees U."/>
            <person name="Hori C."/>
            <person name="Igarashi K."/>
            <person name="Samejima M."/>
            <person name="Held B.W."/>
            <person name="Barry K.W."/>
            <person name="LaButti K.M."/>
            <person name="Lapidus A."/>
            <person name="Lindquist E.A."/>
            <person name="Lucas S.M."/>
            <person name="Riley R."/>
            <person name="Salamov A.A."/>
            <person name="Hoffmeister D."/>
            <person name="Schwenk D."/>
            <person name="Hadar Y."/>
            <person name="Yarden O."/>
            <person name="de Vries R.P."/>
            <person name="Wiebenga A."/>
            <person name="Stenlid J."/>
            <person name="Eastwood D."/>
            <person name="Grigoriev I.V."/>
            <person name="Berka R.M."/>
            <person name="Blanchette R.A."/>
            <person name="Kersten P."/>
            <person name="Martinez A.T."/>
            <person name="Vicuna R."/>
            <person name="Cullen D."/>
        </authorList>
    </citation>
    <scope>NUCLEOTIDE SEQUENCE [LARGE SCALE GENOMIC DNA]</scope>
    <source>
        <strain evidence="1 2">B</strain>
    </source>
</reference>